<evidence type="ECO:0000313" key="2">
    <source>
        <dbReference type="Proteomes" id="UP000481861"/>
    </source>
</evidence>
<evidence type="ECO:0000313" key="1">
    <source>
        <dbReference type="EMBL" id="KAF2869394.1"/>
    </source>
</evidence>
<sequence>MSSIDLANPSPIEGRVKHIDIKQAAIQMQPVEPTLILTPASTPEEEKFTDDLDAMAGKKVFSLEKPDDRARELAAKLTLDEQVCLLFLISKPPQSEDSCCSMHLQCHSHRTSDQGLFLYDYLFTTSCFLMKIALQVIQEEYLSQYTFSS</sequence>
<name>A0A7C8I2U6_9PLEO</name>
<accession>A0A7C8I2U6</accession>
<keyword evidence="2" id="KW-1185">Reference proteome</keyword>
<dbReference type="OrthoDB" id="3946051at2759"/>
<reference evidence="1 2" key="1">
    <citation type="submission" date="2020-01" db="EMBL/GenBank/DDBJ databases">
        <authorList>
            <consortium name="DOE Joint Genome Institute"/>
            <person name="Haridas S."/>
            <person name="Albert R."/>
            <person name="Binder M."/>
            <person name="Bloem J."/>
            <person name="Labutti K."/>
            <person name="Salamov A."/>
            <person name="Andreopoulos B."/>
            <person name="Baker S.E."/>
            <person name="Barry K."/>
            <person name="Bills G."/>
            <person name="Bluhm B.H."/>
            <person name="Cannon C."/>
            <person name="Castanera R."/>
            <person name="Culley D.E."/>
            <person name="Daum C."/>
            <person name="Ezra D."/>
            <person name="Gonzalez J.B."/>
            <person name="Henrissat B."/>
            <person name="Kuo A."/>
            <person name="Liang C."/>
            <person name="Lipzen A."/>
            <person name="Lutzoni F."/>
            <person name="Magnuson J."/>
            <person name="Mondo S."/>
            <person name="Nolan M."/>
            <person name="Ohm R."/>
            <person name="Pangilinan J."/>
            <person name="Park H.-J.H."/>
            <person name="Ramirez L."/>
            <person name="Alfaro M."/>
            <person name="Sun H."/>
            <person name="Tritt A."/>
            <person name="Yoshinaga Y."/>
            <person name="Zwiers L.-H.L."/>
            <person name="Turgeon B.G."/>
            <person name="Goodwin S.B."/>
            <person name="Spatafora J.W."/>
            <person name="Crous P.W."/>
            <person name="Grigoriev I.V."/>
        </authorList>
    </citation>
    <scope>NUCLEOTIDE SEQUENCE [LARGE SCALE GENOMIC DNA]</scope>
    <source>
        <strain evidence="1 2">CBS 611.86</strain>
    </source>
</reference>
<dbReference type="Proteomes" id="UP000481861">
    <property type="component" value="Unassembled WGS sequence"/>
</dbReference>
<dbReference type="EMBL" id="JAADJZ010000016">
    <property type="protein sequence ID" value="KAF2869394.1"/>
    <property type="molecule type" value="Genomic_DNA"/>
</dbReference>
<dbReference type="AlphaFoldDB" id="A0A7C8I2U6"/>
<protein>
    <submittedName>
        <fullName evidence="1">Uncharacterized protein</fullName>
    </submittedName>
</protein>
<gene>
    <name evidence="1" type="ORF">BDV95DRAFT_98517</name>
</gene>
<organism evidence="1 2">
    <name type="scientific">Massariosphaeria phaeospora</name>
    <dbReference type="NCBI Taxonomy" id="100035"/>
    <lineage>
        <taxon>Eukaryota</taxon>
        <taxon>Fungi</taxon>
        <taxon>Dikarya</taxon>
        <taxon>Ascomycota</taxon>
        <taxon>Pezizomycotina</taxon>
        <taxon>Dothideomycetes</taxon>
        <taxon>Pleosporomycetidae</taxon>
        <taxon>Pleosporales</taxon>
        <taxon>Pleosporales incertae sedis</taxon>
        <taxon>Massariosphaeria</taxon>
    </lineage>
</organism>
<comment type="caution">
    <text evidence="1">The sequence shown here is derived from an EMBL/GenBank/DDBJ whole genome shotgun (WGS) entry which is preliminary data.</text>
</comment>
<proteinExistence type="predicted"/>